<keyword evidence="11" id="KW-1185">Reference proteome</keyword>
<dbReference type="GO" id="GO:0004143">
    <property type="term" value="F:ATP-dependent diacylglycerol kinase activity"/>
    <property type="evidence" value="ECO:0007669"/>
    <property type="project" value="InterPro"/>
</dbReference>
<proteinExistence type="predicted"/>
<dbReference type="InterPro" id="IPR000756">
    <property type="entry name" value="Diacylglycerol_kin_accessory"/>
</dbReference>
<evidence type="ECO:0000256" key="4">
    <source>
        <dbReference type="ARBA" id="ARBA00022777"/>
    </source>
</evidence>
<evidence type="ECO:0000313" key="10">
    <source>
        <dbReference type="EMBL" id="OWK05303.1"/>
    </source>
</evidence>
<protein>
    <submittedName>
        <fullName evidence="10">DGKD</fullName>
    </submittedName>
</protein>
<dbReference type="InterPro" id="IPR037607">
    <property type="entry name" value="DGK"/>
</dbReference>
<dbReference type="SMART" id="SM00045">
    <property type="entry name" value="DAGKa"/>
    <property type="match status" value="1"/>
</dbReference>
<name>A0A212CGX9_CEREH</name>
<evidence type="ECO:0000256" key="3">
    <source>
        <dbReference type="ARBA" id="ARBA00022741"/>
    </source>
</evidence>
<feature type="domain" description="SAM" evidence="8">
    <location>
        <begin position="478"/>
        <end position="538"/>
    </location>
</feature>
<dbReference type="PROSITE" id="PS50146">
    <property type="entry name" value="DAGK"/>
    <property type="match status" value="1"/>
</dbReference>
<keyword evidence="5" id="KW-0067">ATP-binding</keyword>
<reference evidence="10 11" key="1">
    <citation type="journal article" date="2018" name="Mol. Genet. Genomics">
        <title>The red deer Cervus elaphus genome CerEla1.0: sequencing, annotating, genes, and chromosomes.</title>
        <authorList>
            <person name="Bana N.A."/>
            <person name="Nyiri A."/>
            <person name="Nagy J."/>
            <person name="Frank K."/>
            <person name="Nagy T."/>
            <person name="Steger V."/>
            <person name="Schiller M."/>
            <person name="Lakatos P."/>
            <person name="Sugar L."/>
            <person name="Horn P."/>
            <person name="Barta E."/>
            <person name="Orosz L."/>
        </authorList>
    </citation>
    <scope>NUCLEOTIDE SEQUENCE [LARGE SCALE GENOMIC DNA]</scope>
    <source>
        <strain evidence="10">Hungarian</strain>
    </source>
</reference>
<dbReference type="Pfam" id="PF07647">
    <property type="entry name" value="SAM_2"/>
    <property type="match status" value="1"/>
</dbReference>
<dbReference type="Pfam" id="PF00609">
    <property type="entry name" value="DAGK_acc"/>
    <property type="match status" value="1"/>
</dbReference>
<dbReference type="GO" id="GO:0046486">
    <property type="term" value="P:glycerolipid metabolic process"/>
    <property type="evidence" value="ECO:0007669"/>
    <property type="project" value="UniProtKB-UniPathway"/>
</dbReference>
<dbReference type="PROSITE" id="PS50105">
    <property type="entry name" value="SAM_DOMAIN"/>
    <property type="match status" value="1"/>
</dbReference>
<dbReference type="UniPathway" id="UPA00230"/>
<evidence type="ECO:0000259" key="8">
    <source>
        <dbReference type="PROSITE" id="PS50105"/>
    </source>
</evidence>
<organism evidence="10 11">
    <name type="scientific">Cervus elaphus hippelaphus</name>
    <name type="common">European red deer</name>
    <dbReference type="NCBI Taxonomy" id="46360"/>
    <lineage>
        <taxon>Eukaryota</taxon>
        <taxon>Metazoa</taxon>
        <taxon>Chordata</taxon>
        <taxon>Craniata</taxon>
        <taxon>Vertebrata</taxon>
        <taxon>Euteleostomi</taxon>
        <taxon>Mammalia</taxon>
        <taxon>Eutheria</taxon>
        <taxon>Laurasiatheria</taxon>
        <taxon>Artiodactyla</taxon>
        <taxon>Ruminantia</taxon>
        <taxon>Pecora</taxon>
        <taxon>Cervidae</taxon>
        <taxon>Cervinae</taxon>
        <taxon>Cervus</taxon>
    </lineage>
</organism>
<dbReference type="InterPro" id="IPR013761">
    <property type="entry name" value="SAM/pointed_sf"/>
</dbReference>
<accession>A0A212CGX9</accession>
<dbReference type="Proteomes" id="UP000242450">
    <property type="component" value="Chromosome 20"/>
</dbReference>
<feature type="compositionally biased region" description="Gly residues" evidence="7">
    <location>
        <begin position="149"/>
        <end position="158"/>
    </location>
</feature>
<keyword evidence="3" id="KW-0547">Nucleotide-binding</keyword>
<feature type="domain" description="DAGKc" evidence="9">
    <location>
        <begin position="1"/>
        <end position="45"/>
    </location>
</feature>
<dbReference type="GO" id="GO:0007200">
    <property type="term" value="P:phospholipase C-activating G protein-coupled receptor signaling pathway"/>
    <property type="evidence" value="ECO:0007669"/>
    <property type="project" value="InterPro"/>
</dbReference>
<evidence type="ECO:0000313" key="11">
    <source>
        <dbReference type="Proteomes" id="UP000242450"/>
    </source>
</evidence>
<evidence type="ECO:0000256" key="5">
    <source>
        <dbReference type="ARBA" id="ARBA00022840"/>
    </source>
</evidence>
<evidence type="ECO:0000256" key="7">
    <source>
        <dbReference type="SAM" id="MobiDB-lite"/>
    </source>
</evidence>
<dbReference type="InterPro" id="IPR001206">
    <property type="entry name" value="Diacylglycerol_kinase_cat_dom"/>
</dbReference>
<evidence type="ECO:0000256" key="2">
    <source>
        <dbReference type="ARBA" id="ARBA00022679"/>
    </source>
</evidence>
<dbReference type="SUPFAM" id="SSF47769">
    <property type="entry name" value="SAM/Pointed domain"/>
    <property type="match status" value="1"/>
</dbReference>
<dbReference type="EMBL" id="MKHE01000020">
    <property type="protein sequence ID" value="OWK05303.1"/>
    <property type="molecule type" value="Genomic_DNA"/>
</dbReference>
<comment type="pathway">
    <text evidence="1">Lipid metabolism; glycerolipid metabolism.</text>
</comment>
<dbReference type="InterPro" id="IPR001660">
    <property type="entry name" value="SAM"/>
</dbReference>
<dbReference type="AlphaFoldDB" id="A0A212CGX9"/>
<dbReference type="Gene3D" id="1.10.150.50">
    <property type="entry name" value="Transcription Factor, Ets-1"/>
    <property type="match status" value="1"/>
</dbReference>
<comment type="catalytic activity">
    <reaction evidence="6">
        <text>1,2-di-(9Z-octadecenoyl)-sn-glycerol + ATP = 1,2-di-(9Z-octadecenoyl)-sn-glycero-3-phosphate + ADP + H(+)</text>
        <dbReference type="Rhea" id="RHEA:40327"/>
        <dbReference type="ChEBI" id="CHEBI:15378"/>
        <dbReference type="ChEBI" id="CHEBI:30616"/>
        <dbReference type="ChEBI" id="CHEBI:52333"/>
        <dbReference type="ChEBI" id="CHEBI:74546"/>
        <dbReference type="ChEBI" id="CHEBI:456216"/>
    </reaction>
    <physiologicalReaction direction="left-to-right" evidence="6">
        <dbReference type="Rhea" id="RHEA:40328"/>
    </physiologicalReaction>
</comment>
<evidence type="ECO:0000256" key="1">
    <source>
        <dbReference type="ARBA" id="ARBA00005175"/>
    </source>
</evidence>
<keyword evidence="2" id="KW-0808">Transferase</keyword>
<gene>
    <name evidence="10" type="ORF">Celaphus_00002789</name>
</gene>
<dbReference type="PANTHER" id="PTHR11255:SF30">
    <property type="entry name" value="DIACYLGLYCEROL KINASE DELTA"/>
    <property type="match status" value="1"/>
</dbReference>
<dbReference type="OrthoDB" id="196165at2759"/>
<dbReference type="GO" id="GO:0005886">
    <property type="term" value="C:plasma membrane"/>
    <property type="evidence" value="ECO:0007669"/>
    <property type="project" value="TreeGrafter"/>
</dbReference>
<evidence type="ECO:0000256" key="6">
    <source>
        <dbReference type="ARBA" id="ARBA00023371"/>
    </source>
</evidence>
<comment type="caution">
    <text evidence="10">The sequence shown here is derived from an EMBL/GenBank/DDBJ whole genome shotgun (WGS) entry which is preliminary data.</text>
</comment>
<dbReference type="GO" id="GO:0005524">
    <property type="term" value="F:ATP binding"/>
    <property type="evidence" value="ECO:0007669"/>
    <property type="project" value="UniProtKB-KW"/>
</dbReference>
<sequence>MFCFFGSLRLFQKFDTFRILVCGGDGSVGWVLSEIDSLNLHKQVQQILFYEDSVAAHLSKILTSDQHSVVISSAKVLCETVKDFVARVGKAYEKTTESSEESEVMAKKCSVLKEKLDSLLKTLDDESQASSSLPTPPPTIAEEAEDGDGAGGGCGSGSTGARAVGSACPARPQIFRPREQLMLRANSLKKAIRQIIEHTEKVSKSPCEKLISKGSLLPGGSASLPPQSGSRDGLPALNTKILFPNVRAGMSGTLPGGSVISRLLINADPFNSEPENLYAGGTNFWGGTKEDDTFAAPSFDDKILEVVAVFGSMQMAVSRVIKLQHHRIAQGAQLAWALQLGHRDPGRAPGPCLLQQARRPWARERCSVGVVLGAALGQRPTREAVLPRIEQGRPGESSHGEPMAVAARWGLEVFHGAAVLEWIPDHFAKGKKCVENVMLDLSKRSRSGKFRLVTKFKKEKNNKNREARCSLGAPVHLWGTEEVAAWLEHLSLCEYKDIFTRHDIRGSELLHLERRDLKLEFCDDSRRGEGGPGVRGSIPSCPLTGVERLAPARGGQLRAPSLVRLAGPSGRTPGGCEAAEGTWMGQRGWPASRHHQGAQPSLRVPWTQFRDPGEARARGWWFGGISHGGFIPPRSRAPSLGGAAGRPVLSAALSPQDLGVTKGELFLFFLSDVVSDGTEIIIVFNQEILHAKITTEQCF</sequence>
<evidence type="ECO:0000259" key="9">
    <source>
        <dbReference type="PROSITE" id="PS50146"/>
    </source>
</evidence>
<feature type="region of interest" description="Disordered" evidence="7">
    <location>
        <begin position="124"/>
        <end position="167"/>
    </location>
</feature>
<keyword evidence="4" id="KW-0418">Kinase</keyword>
<dbReference type="PANTHER" id="PTHR11255">
    <property type="entry name" value="DIACYLGLYCEROL KINASE"/>
    <property type="match status" value="1"/>
</dbReference>